<comment type="caution">
    <text evidence="1">The sequence shown here is derived from an EMBL/GenBank/DDBJ whole genome shotgun (WGS) entry which is preliminary data.</text>
</comment>
<accession>A0A0F9LTI5</accession>
<dbReference type="EMBL" id="LAZR01006678">
    <property type="protein sequence ID" value="KKM90386.1"/>
    <property type="molecule type" value="Genomic_DNA"/>
</dbReference>
<gene>
    <name evidence="1" type="ORF">LCGC14_1239140</name>
</gene>
<dbReference type="AlphaFoldDB" id="A0A0F9LTI5"/>
<proteinExistence type="predicted"/>
<name>A0A0F9LTI5_9ZZZZ</name>
<protein>
    <submittedName>
        <fullName evidence="1">Uncharacterized protein</fullName>
    </submittedName>
</protein>
<reference evidence="1" key="1">
    <citation type="journal article" date="2015" name="Nature">
        <title>Complex archaea that bridge the gap between prokaryotes and eukaryotes.</title>
        <authorList>
            <person name="Spang A."/>
            <person name="Saw J.H."/>
            <person name="Jorgensen S.L."/>
            <person name="Zaremba-Niedzwiedzka K."/>
            <person name="Martijn J."/>
            <person name="Lind A.E."/>
            <person name="van Eijk R."/>
            <person name="Schleper C."/>
            <person name="Guy L."/>
            <person name="Ettema T.J."/>
        </authorList>
    </citation>
    <scope>NUCLEOTIDE SEQUENCE</scope>
</reference>
<organism evidence="1">
    <name type="scientific">marine sediment metagenome</name>
    <dbReference type="NCBI Taxonomy" id="412755"/>
    <lineage>
        <taxon>unclassified sequences</taxon>
        <taxon>metagenomes</taxon>
        <taxon>ecological metagenomes</taxon>
    </lineage>
</organism>
<sequence>MWYIDTDNVVSVIGLRNVETGAYVNNATITGILYKSSALRPIADGPAVDKGSGLVGIPCTAHGLASGVVIRIERTINYNAEYLVNAGSTVNEIVVTATYTAEVFTGEEFIYEAIVGTIAAPVSFGYVSASDGDYVGKIVYTSLLLQDESYVLCLKEISGSEQVLAKIVGIAGFQGL</sequence>
<evidence type="ECO:0000313" key="1">
    <source>
        <dbReference type="EMBL" id="KKM90386.1"/>
    </source>
</evidence>